<keyword evidence="7 19" id="KW-0686">Riboflavin biosynthesis</keyword>
<dbReference type="GO" id="GO:0008270">
    <property type="term" value="F:zinc ion binding"/>
    <property type="evidence" value="ECO:0007669"/>
    <property type="project" value="UniProtKB-UniRule"/>
</dbReference>
<dbReference type="InterPro" id="IPR017945">
    <property type="entry name" value="DHBP_synth_RibB-like_a/b_dom"/>
</dbReference>
<feature type="binding site" evidence="19">
    <location>
        <position position="326"/>
    </location>
    <ligand>
        <name>GTP</name>
        <dbReference type="ChEBI" id="CHEBI:37565"/>
    </ligand>
</feature>
<comment type="function">
    <text evidence="3 19">Catalyzes the conversion of D-ribulose 5-phosphate to formate and 3,4-dihydroxy-2-butanone 4-phosphate.</text>
</comment>
<feature type="region of interest" description="DHBP synthase" evidence="19">
    <location>
        <begin position="1"/>
        <end position="209"/>
    </location>
</feature>
<feature type="binding site" evidence="19">
    <location>
        <position position="366"/>
    </location>
    <ligand>
        <name>GTP</name>
        <dbReference type="ChEBI" id="CHEBI:37565"/>
    </ligand>
</feature>
<keyword evidence="11 19" id="KW-0862">Zinc</keyword>
<dbReference type="NCBIfam" id="NF006803">
    <property type="entry name" value="PRK09311.1"/>
    <property type="match status" value="1"/>
</dbReference>
<feature type="binding site" evidence="19">
    <location>
        <position position="170"/>
    </location>
    <ligand>
        <name>D-ribulose 5-phosphate</name>
        <dbReference type="ChEBI" id="CHEBI:58121"/>
    </ligand>
</feature>
<evidence type="ECO:0000256" key="14">
    <source>
        <dbReference type="ARBA" id="ARBA00023211"/>
    </source>
</evidence>
<feature type="binding site" evidence="19">
    <location>
        <position position="35"/>
    </location>
    <ligand>
        <name>Mg(2+)</name>
        <dbReference type="ChEBI" id="CHEBI:18420"/>
        <label>1</label>
    </ligand>
</feature>
<dbReference type="HAMAP" id="MF_01283">
    <property type="entry name" value="RibBA"/>
    <property type="match status" value="1"/>
</dbReference>
<evidence type="ECO:0000256" key="7">
    <source>
        <dbReference type="ARBA" id="ARBA00022619"/>
    </source>
</evidence>
<evidence type="ECO:0000256" key="8">
    <source>
        <dbReference type="ARBA" id="ARBA00022723"/>
    </source>
</evidence>
<keyword evidence="10 19" id="KW-0378">Hydrolase</keyword>
<comment type="catalytic activity">
    <reaction evidence="1 19">
        <text>D-ribulose 5-phosphate = (2S)-2-hydroxy-3-oxobutyl phosphate + formate + H(+)</text>
        <dbReference type="Rhea" id="RHEA:18457"/>
        <dbReference type="ChEBI" id="CHEBI:15378"/>
        <dbReference type="ChEBI" id="CHEBI:15740"/>
        <dbReference type="ChEBI" id="CHEBI:58121"/>
        <dbReference type="ChEBI" id="CHEBI:58830"/>
        <dbReference type="EC" id="4.1.99.12"/>
    </reaction>
</comment>
<feature type="binding site" evidence="19">
    <location>
        <position position="278"/>
    </location>
    <ligand>
        <name>Zn(2+)</name>
        <dbReference type="ChEBI" id="CHEBI:29105"/>
        <note>catalytic</note>
    </ligand>
</feature>
<keyword evidence="15 19" id="KW-0456">Lyase</keyword>
<comment type="cofactor">
    <cofactor evidence="19">
        <name>Zn(2+)</name>
        <dbReference type="ChEBI" id="CHEBI:29105"/>
    </cofactor>
    <text evidence="19">Binds 1 zinc ion per subunit.</text>
</comment>
<dbReference type="Pfam" id="PF00926">
    <property type="entry name" value="DHBP_synthase"/>
    <property type="match status" value="1"/>
</dbReference>
<dbReference type="NCBIfam" id="TIGR00506">
    <property type="entry name" value="ribB"/>
    <property type="match status" value="1"/>
</dbReference>
<evidence type="ECO:0000256" key="11">
    <source>
        <dbReference type="ARBA" id="ARBA00022833"/>
    </source>
</evidence>
<dbReference type="Pfam" id="PF00925">
    <property type="entry name" value="GTP_cyclohydro2"/>
    <property type="match status" value="1"/>
</dbReference>
<comment type="similarity">
    <text evidence="19">In the C-terminal section; belongs to the GTP cyclohydrolase II family.</text>
</comment>
<feature type="site" description="Essential for DHBP synthase activity" evidence="19">
    <location>
        <position position="170"/>
    </location>
</feature>
<feature type="binding site" evidence="19">
    <location>
        <begin position="304"/>
        <end position="306"/>
    </location>
    <ligand>
        <name>GTP</name>
        <dbReference type="ChEBI" id="CHEBI:37565"/>
    </ligand>
</feature>
<dbReference type="HAMAP" id="MF_00180">
    <property type="entry name" value="RibB"/>
    <property type="match status" value="1"/>
</dbReference>
<evidence type="ECO:0000256" key="10">
    <source>
        <dbReference type="ARBA" id="ARBA00022801"/>
    </source>
</evidence>
<feature type="binding site" evidence="19">
    <location>
        <position position="265"/>
    </location>
    <ligand>
        <name>Zn(2+)</name>
        <dbReference type="ChEBI" id="CHEBI:29105"/>
        <note>catalytic</note>
    </ligand>
</feature>
<keyword evidence="16 19" id="KW-0511">Multifunctional enzyme</keyword>
<dbReference type="HAMAP" id="MF_00179">
    <property type="entry name" value="RibA"/>
    <property type="match status" value="1"/>
</dbReference>
<feature type="site" description="Essential for DHBP synthase activity" evidence="19">
    <location>
        <position position="132"/>
    </location>
</feature>
<dbReference type="InterPro" id="IPR000926">
    <property type="entry name" value="RibA"/>
</dbReference>
<feature type="active site" description="Proton acceptor; for GTP cyclohydrolase activity" evidence="19">
    <location>
        <position position="338"/>
    </location>
</feature>
<dbReference type="GO" id="GO:0008686">
    <property type="term" value="F:3,4-dihydroxy-2-butanone-4-phosphate synthase activity"/>
    <property type="evidence" value="ECO:0007669"/>
    <property type="project" value="UniProtKB-UniRule"/>
</dbReference>
<dbReference type="GO" id="GO:0005525">
    <property type="term" value="F:GTP binding"/>
    <property type="evidence" value="ECO:0007669"/>
    <property type="project" value="UniProtKB-KW"/>
</dbReference>
<dbReference type="AlphaFoldDB" id="A0A5C4U3S0"/>
<feature type="binding site" evidence="19">
    <location>
        <position position="276"/>
    </location>
    <ligand>
        <name>Zn(2+)</name>
        <dbReference type="ChEBI" id="CHEBI:29105"/>
        <note>catalytic</note>
    </ligand>
</feature>
<gene>
    <name evidence="19" type="primary">ribBA</name>
    <name evidence="21" type="ORF">FHE74_05540</name>
</gene>
<dbReference type="GO" id="GO:0005829">
    <property type="term" value="C:cytosol"/>
    <property type="evidence" value="ECO:0007669"/>
    <property type="project" value="TreeGrafter"/>
</dbReference>
<evidence type="ECO:0000313" key="21">
    <source>
        <dbReference type="EMBL" id="TNL97556.1"/>
    </source>
</evidence>
<feature type="binding site" evidence="19">
    <location>
        <begin position="146"/>
        <end position="150"/>
    </location>
    <ligand>
        <name>D-ribulose 5-phosphate</name>
        <dbReference type="ChEBI" id="CHEBI:58121"/>
    </ligand>
</feature>
<dbReference type="InterPro" id="IPR036144">
    <property type="entry name" value="RibA-like_sf"/>
</dbReference>
<dbReference type="SUPFAM" id="SSF142695">
    <property type="entry name" value="RibA-like"/>
    <property type="match status" value="1"/>
</dbReference>
<feature type="domain" description="GTP cyclohydrolase II" evidence="20">
    <location>
        <begin position="219"/>
        <end position="381"/>
    </location>
</feature>
<dbReference type="PANTHER" id="PTHR21327">
    <property type="entry name" value="GTP CYCLOHYDROLASE II-RELATED"/>
    <property type="match status" value="1"/>
</dbReference>
<dbReference type="Gene3D" id="3.90.870.10">
    <property type="entry name" value="DHBP synthase"/>
    <property type="match status" value="1"/>
</dbReference>
<evidence type="ECO:0000256" key="1">
    <source>
        <dbReference type="ARBA" id="ARBA00000141"/>
    </source>
</evidence>
<feature type="binding site" evidence="19">
    <location>
        <position position="39"/>
    </location>
    <ligand>
        <name>D-ribulose 5-phosphate</name>
        <dbReference type="ChEBI" id="CHEBI:58121"/>
    </ligand>
</feature>
<sequence>MTDETTHLHLDSVEQALAAIAAGKPVIVVDDEDRENEGDLIFAAEHATPELVAFMVRYTSGYICVALTEHDADRLQLPPMTTHNEDARHTAYAVTVDAATGTTGISATNRAETIARLADPHRGPGDFTRPGHVVPLRARQGGVLERDGHTEASVDLARMAGCHPAGALCEIVSETDPTDMARGPELRQFANDHGLVMISIEQLARYRREHDPAVELVTATRLPTEYGTFTAHGVRDLVTGYEHVALVVGDVRTDDDVMVRVHSECLTGDVFASRRCDCGPQLQESLRLVQEAGRGVVIYLRGHEGRGIGLVAKLHAYELQDKGMDTVDANTSQGLPVDARSFSAAGAILKELGVKSVRLLSNNPHKCEALGLSGTSISARQPLHMAPTEDNIDYLRTKRDRLGHDLPDVARFDAEHEKRGTFR</sequence>
<comment type="catalytic activity">
    <reaction evidence="18 19">
        <text>GTP + 4 H2O = 2,5-diamino-6-hydroxy-4-(5-phosphoribosylamino)-pyrimidine + formate + 2 phosphate + 3 H(+)</text>
        <dbReference type="Rhea" id="RHEA:23704"/>
        <dbReference type="ChEBI" id="CHEBI:15377"/>
        <dbReference type="ChEBI" id="CHEBI:15378"/>
        <dbReference type="ChEBI" id="CHEBI:15740"/>
        <dbReference type="ChEBI" id="CHEBI:37565"/>
        <dbReference type="ChEBI" id="CHEBI:43474"/>
        <dbReference type="ChEBI" id="CHEBI:58614"/>
        <dbReference type="EC" id="3.5.4.25"/>
    </reaction>
</comment>
<dbReference type="Gene3D" id="3.40.50.10990">
    <property type="entry name" value="GTP cyclohydrolase II"/>
    <property type="match status" value="1"/>
</dbReference>
<evidence type="ECO:0000256" key="4">
    <source>
        <dbReference type="ARBA" id="ARBA00004853"/>
    </source>
</evidence>
<keyword evidence="9 19" id="KW-0547">Nucleotide-binding</keyword>
<evidence type="ECO:0000256" key="15">
    <source>
        <dbReference type="ARBA" id="ARBA00023239"/>
    </source>
</evidence>
<evidence type="ECO:0000256" key="13">
    <source>
        <dbReference type="ARBA" id="ARBA00023134"/>
    </source>
</evidence>
<dbReference type="InterPro" id="IPR016299">
    <property type="entry name" value="Riboflavin_synth_RibBA"/>
</dbReference>
<evidence type="ECO:0000256" key="2">
    <source>
        <dbReference type="ARBA" id="ARBA00001936"/>
    </source>
</evidence>
<name>A0A5C4U3S0_9CORY</name>
<feature type="binding site" evidence="19">
    <location>
        <position position="35"/>
    </location>
    <ligand>
        <name>Mg(2+)</name>
        <dbReference type="ChEBI" id="CHEBI:18420"/>
        <label>2</label>
    </ligand>
</feature>
<dbReference type="NCBIfam" id="NF001591">
    <property type="entry name" value="PRK00393.1"/>
    <property type="match status" value="1"/>
</dbReference>
<dbReference type="UniPathway" id="UPA00275">
    <property type="reaction ID" value="UER00399"/>
</dbReference>
<comment type="function">
    <text evidence="17 19">Catalyzes the conversion of GTP to 2,5-diamino-6-ribosylamino-4(3H)-pyrimidinone 5'-phosphate (DARP), formate and pyrophosphate.</text>
</comment>
<keyword evidence="13 19" id="KW-0342">GTP-binding</keyword>
<feature type="binding site" evidence="19">
    <location>
        <position position="281"/>
    </location>
    <ligand>
        <name>GTP</name>
        <dbReference type="ChEBI" id="CHEBI:37565"/>
    </ligand>
</feature>
<dbReference type="OrthoDB" id="9793111at2"/>
<evidence type="ECO:0000256" key="12">
    <source>
        <dbReference type="ARBA" id="ARBA00022842"/>
    </source>
</evidence>
<dbReference type="InterPro" id="IPR032677">
    <property type="entry name" value="GTP_cyclohydro_II"/>
</dbReference>
<evidence type="ECO:0000256" key="19">
    <source>
        <dbReference type="HAMAP-Rule" id="MF_01283"/>
    </source>
</evidence>
<dbReference type="FunFam" id="3.90.870.10:FF:000001">
    <property type="entry name" value="Riboflavin biosynthesis protein RibBA"/>
    <property type="match status" value="1"/>
</dbReference>
<dbReference type="FunFam" id="3.40.50.10990:FF:000001">
    <property type="entry name" value="Riboflavin biosynthesis protein RibBA"/>
    <property type="match status" value="1"/>
</dbReference>
<protein>
    <recommendedName>
        <fullName evidence="19">Riboflavin biosynthesis protein RibBA</fullName>
    </recommendedName>
    <domain>
        <recommendedName>
            <fullName evidence="19">3,4-dihydroxy-2-butanone 4-phosphate synthase</fullName>
            <shortName evidence="19">DHBP synthase</shortName>
            <ecNumber evidence="19">4.1.99.12</ecNumber>
        </recommendedName>
    </domain>
    <domain>
        <recommendedName>
            <fullName evidence="19">GTP cyclohydrolase-2</fullName>
            <ecNumber evidence="19">3.5.4.25</ecNumber>
        </recommendedName>
        <alternativeName>
            <fullName evidence="19">GTP cyclohydrolase II</fullName>
        </alternativeName>
    </domain>
</protein>
<evidence type="ECO:0000256" key="6">
    <source>
        <dbReference type="ARBA" id="ARBA00005520"/>
    </source>
</evidence>
<feature type="active site" description="Nucleophile; for GTP cyclohydrolase activity" evidence="19">
    <location>
        <position position="340"/>
    </location>
</feature>
<keyword evidence="22" id="KW-1185">Reference proteome</keyword>
<dbReference type="EC" id="3.5.4.25" evidence="19"/>
<comment type="cofactor">
    <cofactor evidence="2">
        <name>Mn(2+)</name>
        <dbReference type="ChEBI" id="CHEBI:29035"/>
    </cofactor>
</comment>
<keyword evidence="14 19" id="KW-0464">Manganese</keyword>
<keyword evidence="12 19" id="KW-0460">Magnesium</keyword>
<evidence type="ECO:0000256" key="5">
    <source>
        <dbReference type="ARBA" id="ARBA00004904"/>
    </source>
</evidence>
<comment type="similarity">
    <text evidence="6 19">In the N-terminal section; belongs to the DHBP synthase family.</text>
</comment>
<dbReference type="PIRSF" id="PIRSF001259">
    <property type="entry name" value="RibA"/>
    <property type="match status" value="1"/>
</dbReference>
<comment type="caution">
    <text evidence="21">The sequence shown here is derived from an EMBL/GenBank/DDBJ whole genome shotgun (WGS) entry which is preliminary data.</text>
</comment>
<proteinExistence type="inferred from homology"/>
<feature type="region of interest" description="GTP cyclohydrolase II" evidence="19">
    <location>
        <begin position="210"/>
        <end position="423"/>
    </location>
</feature>
<accession>A0A5C4U3S0</accession>
<comment type="pathway">
    <text evidence="5 19">Cofactor biosynthesis; riboflavin biosynthesis; 2-hydroxy-3-oxobutyl phosphate from D-ribulose 5-phosphate: step 1/1.</text>
</comment>
<evidence type="ECO:0000313" key="22">
    <source>
        <dbReference type="Proteomes" id="UP000312032"/>
    </source>
</evidence>
<dbReference type="EC" id="4.1.99.12" evidence="19"/>
<evidence type="ECO:0000256" key="9">
    <source>
        <dbReference type="ARBA" id="ARBA00022741"/>
    </source>
</evidence>
<reference evidence="21 22" key="1">
    <citation type="submission" date="2019-06" db="EMBL/GenBank/DDBJ databases">
        <authorList>
            <person name="Li J."/>
        </authorList>
    </citation>
    <scope>NUCLEOTIDE SEQUENCE [LARGE SCALE GENOMIC DNA]</scope>
    <source>
        <strain evidence="21 22">LMG 28165</strain>
    </source>
</reference>
<dbReference type="EMBL" id="VDHJ01000007">
    <property type="protein sequence ID" value="TNL97556.1"/>
    <property type="molecule type" value="Genomic_DNA"/>
</dbReference>
<dbReference type="GO" id="GO:0000287">
    <property type="term" value="F:magnesium ion binding"/>
    <property type="evidence" value="ECO:0007669"/>
    <property type="project" value="UniProtKB-UniRule"/>
</dbReference>
<feature type="binding site" evidence="19">
    <location>
        <position position="361"/>
    </location>
    <ligand>
        <name>GTP</name>
        <dbReference type="ChEBI" id="CHEBI:37565"/>
    </ligand>
</feature>
<dbReference type="RefSeq" id="WP_139465519.1">
    <property type="nucleotide sequence ID" value="NZ_VDHJ01000007.1"/>
</dbReference>
<comment type="pathway">
    <text evidence="4 19">Cofactor biosynthesis; riboflavin biosynthesis; 5-amino-6-(D-ribitylamino)uracil from GTP: step 1/4.</text>
</comment>
<keyword evidence="8 19" id="KW-0479">Metal-binding</keyword>
<dbReference type="GO" id="GO:0003935">
    <property type="term" value="F:GTP cyclohydrolase II activity"/>
    <property type="evidence" value="ECO:0007669"/>
    <property type="project" value="UniProtKB-UniRule"/>
</dbReference>
<evidence type="ECO:0000259" key="20">
    <source>
        <dbReference type="Pfam" id="PF00925"/>
    </source>
</evidence>
<evidence type="ECO:0000256" key="17">
    <source>
        <dbReference type="ARBA" id="ARBA00043932"/>
    </source>
</evidence>
<feature type="binding site" evidence="19">
    <location>
        <position position="149"/>
    </location>
    <ligand>
        <name>Mg(2+)</name>
        <dbReference type="ChEBI" id="CHEBI:18420"/>
        <label>2</label>
    </ligand>
</feature>
<dbReference type="SUPFAM" id="SSF55821">
    <property type="entry name" value="YrdC/RibB"/>
    <property type="match status" value="1"/>
</dbReference>
<evidence type="ECO:0000256" key="16">
    <source>
        <dbReference type="ARBA" id="ARBA00023268"/>
    </source>
</evidence>
<dbReference type="CDD" id="cd00641">
    <property type="entry name" value="GTP_cyclohydro2"/>
    <property type="match status" value="1"/>
</dbReference>
<feature type="binding site" evidence="19">
    <location>
        <begin position="260"/>
        <end position="264"/>
    </location>
    <ligand>
        <name>GTP</name>
        <dbReference type="ChEBI" id="CHEBI:37565"/>
    </ligand>
</feature>
<dbReference type="InterPro" id="IPR000422">
    <property type="entry name" value="DHBP_synthase_RibB"/>
</dbReference>
<organism evidence="21 22">
    <name type="scientific">Corynebacterium tapiri</name>
    <dbReference type="NCBI Taxonomy" id="1448266"/>
    <lineage>
        <taxon>Bacteria</taxon>
        <taxon>Bacillati</taxon>
        <taxon>Actinomycetota</taxon>
        <taxon>Actinomycetes</taxon>
        <taxon>Mycobacteriales</taxon>
        <taxon>Corynebacteriaceae</taxon>
        <taxon>Corynebacterium</taxon>
    </lineage>
</organism>
<dbReference type="NCBIfam" id="TIGR00505">
    <property type="entry name" value="ribA"/>
    <property type="match status" value="1"/>
</dbReference>
<dbReference type="Proteomes" id="UP000312032">
    <property type="component" value="Unassembled WGS sequence"/>
</dbReference>
<feature type="binding site" evidence="19">
    <location>
        <begin position="34"/>
        <end position="35"/>
    </location>
    <ligand>
        <name>D-ribulose 5-phosphate</name>
        <dbReference type="ChEBI" id="CHEBI:58121"/>
    </ligand>
</feature>
<dbReference type="GO" id="GO:0030145">
    <property type="term" value="F:manganese ion binding"/>
    <property type="evidence" value="ECO:0007669"/>
    <property type="project" value="UniProtKB-UniRule"/>
</dbReference>
<dbReference type="GO" id="GO:0009231">
    <property type="term" value="P:riboflavin biosynthetic process"/>
    <property type="evidence" value="ECO:0007669"/>
    <property type="project" value="UniProtKB-UniRule"/>
</dbReference>
<dbReference type="PANTHER" id="PTHR21327:SF18">
    <property type="entry name" value="3,4-DIHYDROXY-2-BUTANONE 4-PHOSPHATE SYNTHASE"/>
    <property type="match status" value="1"/>
</dbReference>
<evidence type="ECO:0000256" key="3">
    <source>
        <dbReference type="ARBA" id="ARBA00002284"/>
    </source>
</evidence>
<comment type="cofactor">
    <cofactor evidence="19">
        <name>Mg(2+)</name>
        <dbReference type="ChEBI" id="CHEBI:18420"/>
    </cofactor>
    <cofactor evidence="19">
        <name>Mn(2+)</name>
        <dbReference type="ChEBI" id="CHEBI:29035"/>
    </cofactor>
    <text evidence="19">Binds 2 divalent metal cations per subunit. Magnesium or manganese.</text>
</comment>
<evidence type="ECO:0000256" key="18">
    <source>
        <dbReference type="ARBA" id="ARBA00049295"/>
    </source>
</evidence>